<dbReference type="AlphaFoldDB" id="A0A2P2N6D2"/>
<keyword evidence="1" id="KW-0808">Transferase</keyword>
<accession>A0A2P2N6D2</accession>
<reference evidence="1" key="1">
    <citation type="submission" date="2018-02" db="EMBL/GenBank/DDBJ databases">
        <title>Rhizophora mucronata_Transcriptome.</title>
        <authorList>
            <person name="Meera S.P."/>
            <person name="Sreeshan A."/>
            <person name="Augustine A."/>
        </authorList>
    </citation>
    <scope>NUCLEOTIDE SEQUENCE</scope>
    <source>
        <tissue evidence="1">Leaf</tissue>
    </source>
</reference>
<keyword evidence="1" id="KW-0012">Acyltransferase</keyword>
<proteinExistence type="predicted"/>
<evidence type="ECO:0000313" key="1">
    <source>
        <dbReference type="EMBL" id="MBX38018.1"/>
    </source>
</evidence>
<name>A0A2P2N6D2_RHIMU</name>
<protein>
    <submittedName>
        <fullName evidence="1">S-acyltransferase</fullName>
    </submittedName>
</protein>
<sequence>MQPPTRRSCNNIGGIFCGLFVHEDCRKRDGASEQQGAAEEALFCTLCNAEVCITSAAKSIHIFSLGLTYYTSRDIFLNNCTFPWPP</sequence>
<organism evidence="1">
    <name type="scientific">Rhizophora mucronata</name>
    <name type="common">Asiatic mangrove</name>
    <dbReference type="NCBI Taxonomy" id="61149"/>
    <lineage>
        <taxon>Eukaryota</taxon>
        <taxon>Viridiplantae</taxon>
        <taxon>Streptophyta</taxon>
        <taxon>Embryophyta</taxon>
        <taxon>Tracheophyta</taxon>
        <taxon>Spermatophyta</taxon>
        <taxon>Magnoliopsida</taxon>
        <taxon>eudicotyledons</taxon>
        <taxon>Gunneridae</taxon>
        <taxon>Pentapetalae</taxon>
        <taxon>rosids</taxon>
        <taxon>fabids</taxon>
        <taxon>Malpighiales</taxon>
        <taxon>Rhizophoraceae</taxon>
        <taxon>Rhizophora</taxon>
    </lineage>
</organism>
<dbReference type="EMBL" id="GGEC01057534">
    <property type="protein sequence ID" value="MBX38018.1"/>
    <property type="molecule type" value="Transcribed_RNA"/>
</dbReference>
<dbReference type="GO" id="GO:0016746">
    <property type="term" value="F:acyltransferase activity"/>
    <property type="evidence" value="ECO:0007669"/>
    <property type="project" value="UniProtKB-KW"/>
</dbReference>